<evidence type="ECO:0000313" key="2">
    <source>
        <dbReference type="Proteomes" id="UP000814033"/>
    </source>
</evidence>
<sequence length="261" mass="29266">MLVSIVGLPAELLRAILDQLDYKGIIACQKTCRRLRDLVQESSKLQYMIKLSARALCEGPDARLLSISERIQRLQAYDDARAGHSIKHQELPFIPALIGDMNQLRISVTTLILASVRADGLRVYVQQMPSVTRGLEERHWDLKLPPNHRVLAVDASQDLLVVRDIRAVGSPPSGTRSYKIVMLTLSTGEGHPLTVSNAEMPMPWGIDAYVYGDVQVFGEYCATVRRCMKTDAVSLVVWDWKTWTMVTEIVRAPYPSTYNAT</sequence>
<dbReference type="Proteomes" id="UP000814033">
    <property type="component" value="Unassembled WGS sequence"/>
</dbReference>
<gene>
    <name evidence="1" type="ORF">FA95DRAFT_1016598</name>
</gene>
<comment type="caution">
    <text evidence="1">The sequence shown here is derived from an EMBL/GenBank/DDBJ whole genome shotgun (WGS) entry which is preliminary data.</text>
</comment>
<reference evidence="1" key="2">
    <citation type="journal article" date="2022" name="New Phytol.">
        <title>Evolutionary transition to the ectomycorrhizal habit in the genomes of a hyperdiverse lineage of mushroom-forming fungi.</title>
        <authorList>
            <person name="Looney B."/>
            <person name="Miyauchi S."/>
            <person name="Morin E."/>
            <person name="Drula E."/>
            <person name="Courty P.E."/>
            <person name="Kohler A."/>
            <person name="Kuo A."/>
            <person name="LaButti K."/>
            <person name="Pangilinan J."/>
            <person name="Lipzen A."/>
            <person name="Riley R."/>
            <person name="Andreopoulos W."/>
            <person name="He G."/>
            <person name="Johnson J."/>
            <person name="Nolan M."/>
            <person name="Tritt A."/>
            <person name="Barry K.W."/>
            <person name="Grigoriev I.V."/>
            <person name="Nagy L.G."/>
            <person name="Hibbett D."/>
            <person name="Henrissat B."/>
            <person name="Matheny P.B."/>
            <person name="Labbe J."/>
            <person name="Martin F.M."/>
        </authorList>
    </citation>
    <scope>NUCLEOTIDE SEQUENCE</scope>
    <source>
        <strain evidence="1">FP105234-sp</strain>
    </source>
</reference>
<protein>
    <submittedName>
        <fullName evidence="1">Uncharacterized protein</fullName>
    </submittedName>
</protein>
<reference evidence="1" key="1">
    <citation type="submission" date="2021-02" db="EMBL/GenBank/DDBJ databases">
        <authorList>
            <consortium name="DOE Joint Genome Institute"/>
            <person name="Ahrendt S."/>
            <person name="Looney B.P."/>
            <person name="Miyauchi S."/>
            <person name="Morin E."/>
            <person name="Drula E."/>
            <person name="Courty P.E."/>
            <person name="Chicoki N."/>
            <person name="Fauchery L."/>
            <person name="Kohler A."/>
            <person name="Kuo A."/>
            <person name="Labutti K."/>
            <person name="Pangilinan J."/>
            <person name="Lipzen A."/>
            <person name="Riley R."/>
            <person name="Andreopoulos W."/>
            <person name="He G."/>
            <person name="Johnson J."/>
            <person name="Barry K.W."/>
            <person name="Grigoriev I.V."/>
            <person name="Nagy L."/>
            <person name="Hibbett D."/>
            <person name="Henrissat B."/>
            <person name="Matheny P.B."/>
            <person name="Labbe J."/>
            <person name="Martin F."/>
        </authorList>
    </citation>
    <scope>NUCLEOTIDE SEQUENCE</scope>
    <source>
        <strain evidence="1">FP105234-sp</strain>
    </source>
</reference>
<proteinExistence type="predicted"/>
<evidence type="ECO:0000313" key="1">
    <source>
        <dbReference type="EMBL" id="KAI0048680.1"/>
    </source>
</evidence>
<name>A0ACB8RX94_9AGAM</name>
<organism evidence="1 2">
    <name type="scientific">Auriscalpium vulgare</name>
    <dbReference type="NCBI Taxonomy" id="40419"/>
    <lineage>
        <taxon>Eukaryota</taxon>
        <taxon>Fungi</taxon>
        <taxon>Dikarya</taxon>
        <taxon>Basidiomycota</taxon>
        <taxon>Agaricomycotina</taxon>
        <taxon>Agaricomycetes</taxon>
        <taxon>Russulales</taxon>
        <taxon>Auriscalpiaceae</taxon>
        <taxon>Auriscalpium</taxon>
    </lineage>
</organism>
<keyword evidence="2" id="KW-1185">Reference proteome</keyword>
<dbReference type="EMBL" id="MU275883">
    <property type="protein sequence ID" value="KAI0048680.1"/>
    <property type="molecule type" value="Genomic_DNA"/>
</dbReference>
<accession>A0ACB8RX94</accession>